<accession>A0A843V319</accession>
<sequence length="62" mass="7520">MITIPRKDKKLQKYPEKSFALRILRLCCSSSGCERNWSVFKFIHIKKRNRLEHKRLNDLVFV</sequence>
<dbReference type="Pfam" id="PF05699">
    <property type="entry name" value="Dimer_Tnp_hAT"/>
    <property type="match status" value="1"/>
</dbReference>
<comment type="caution">
    <text evidence="2">The sequence shown here is derived from an EMBL/GenBank/DDBJ whole genome shotgun (WGS) entry which is preliminary data.</text>
</comment>
<dbReference type="OrthoDB" id="694926at2759"/>
<dbReference type="GO" id="GO:0046983">
    <property type="term" value="F:protein dimerization activity"/>
    <property type="evidence" value="ECO:0007669"/>
    <property type="project" value="InterPro"/>
</dbReference>
<dbReference type="Proteomes" id="UP000652761">
    <property type="component" value="Unassembled WGS sequence"/>
</dbReference>
<protein>
    <recommendedName>
        <fullName evidence="1">HAT C-terminal dimerisation domain-containing protein</fullName>
    </recommendedName>
</protein>
<dbReference type="EMBL" id="NMUH01001031">
    <property type="protein sequence ID" value="MQL88114.1"/>
    <property type="molecule type" value="Genomic_DNA"/>
</dbReference>
<organism evidence="2 3">
    <name type="scientific">Colocasia esculenta</name>
    <name type="common">Wild taro</name>
    <name type="synonym">Arum esculentum</name>
    <dbReference type="NCBI Taxonomy" id="4460"/>
    <lineage>
        <taxon>Eukaryota</taxon>
        <taxon>Viridiplantae</taxon>
        <taxon>Streptophyta</taxon>
        <taxon>Embryophyta</taxon>
        <taxon>Tracheophyta</taxon>
        <taxon>Spermatophyta</taxon>
        <taxon>Magnoliopsida</taxon>
        <taxon>Liliopsida</taxon>
        <taxon>Araceae</taxon>
        <taxon>Aroideae</taxon>
        <taxon>Colocasieae</taxon>
        <taxon>Colocasia</taxon>
    </lineage>
</organism>
<reference evidence="2" key="1">
    <citation type="submission" date="2017-07" db="EMBL/GenBank/DDBJ databases">
        <title>Taro Niue Genome Assembly and Annotation.</title>
        <authorList>
            <person name="Atibalentja N."/>
            <person name="Keating K."/>
            <person name="Fields C.J."/>
        </authorList>
    </citation>
    <scope>NUCLEOTIDE SEQUENCE</scope>
    <source>
        <strain evidence="2">Niue_2</strain>
        <tissue evidence="2">Leaf</tissue>
    </source>
</reference>
<dbReference type="InterPro" id="IPR008906">
    <property type="entry name" value="HATC_C_dom"/>
</dbReference>
<name>A0A843V319_COLES</name>
<evidence type="ECO:0000313" key="2">
    <source>
        <dbReference type="EMBL" id="MQL88114.1"/>
    </source>
</evidence>
<evidence type="ECO:0000259" key="1">
    <source>
        <dbReference type="Pfam" id="PF05699"/>
    </source>
</evidence>
<feature type="domain" description="HAT C-terminal dimerisation" evidence="1">
    <location>
        <begin position="12"/>
        <end position="62"/>
    </location>
</feature>
<dbReference type="SUPFAM" id="SSF53098">
    <property type="entry name" value="Ribonuclease H-like"/>
    <property type="match status" value="1"/>
</dbReference>
<keyword evidence="3" id="KW-1185">Reference proteome</keyword>
<proteinExistence type="predicted"/>
<evidence type="ECO:0000313" key="3">
    <source>
        <dbReference type="Proteomes" id="UP000652761"/>
    </source>
</evidence>
<dbReference type="AlphaFoldDB" id="A0A843V319"/>
<dbReference type="InterPro" id="IPR012337">
    <property type="entry name" value="RNaseH-like_sf"/>
</dbReference>
<gene>
    <name evidence="2" type="ORF">Taro_020667</name>
</gene>